<reference evidence="1" key="1">
    <citation type="submission" date="2021-10" db="EMBL/GenBank/DDBJ databases">
        <title>Anaerobic single-cell dispensing facilitates the cultivation of human gut bacteria.</title>
        <authorList>
            <person name="Afrizal A."/>
        </authorList>
    </citation>
    <scope>NUCLEOTIDE SEQUENCE</scope>
    <source>
        <strain evidence="1">CLA-AA-H215</strain>
    </source>
</reference>
<dbReference type="Gene3D" id="3.40.50.1240">
    <property type="entry name" value="Phosphoglycerate mutase-like"/>
    <property type="match status" value="1"/>
</dbReference>
<name>A0AAE3JFF6_9FIRM</name>
<gene>
    <name evidence="1" type="ORF">LKD81_09925</name>
</gene>
<accession>A0AAE3JFF6</accession>
<dbReference type="SUPFAM" id="SSF53254">
    <property type="entry name" value="Phosphoglycerate mutase-like"/>
    <property type="match status" value="1"/>
</dbReference>
<dbReference type="CDD" id="cd07067">
    <property type="entry name" value="HP_PGM_like"/>
    <property type="match status" value="1"/>
</dbReference>
<dbReference type="PANTHER" id="PTHR48100:SF59">
    <property type="entry name" value="ADENOSYLCOBALAMIN_ALPHA-RIBAZOLE PHOSPHATASE"/>
    <property type="match status" value="1"/>
</dbReference>
<comment type="caution">
    <text evidence="1">The sequence shown here is derived from an EMBL/GenBank/DDBJ whole genome shotgun (WGS) entry which is preliminary data.</text>
</comment>
<dbReference type="InterPro" id="IPR029033">
    <property type="entry name" value="His_PPase_superfam"/>
</dbReference>
<dbReference type="InterPro" id="IPR013078">
    <property type="entry name" value="His_Pase_superF_clade-1"/>
</dbReference>
<dbReference type="Proteomes" id="UP001198182">
    <property type="component" value="Unassembled WGS sequence"/>
</dbReference>
<dbReference type="GO" id="GO:0005737">
    <property type="term" value="C:cytoplasm"/>
    <property type="evidence" value="ECO:0007669"/>
    <property type="project" value="TreeGrafter"/>
</dbReference>
<dbReference type="SMART" id="SM00855">
    <property type="entry name" value="PGAM"/>
    <property type="match status" value="1"/>
</dbReference>
<dbReference type="InterPro" id="IPR050275">
    <property type="entry name" value="PGM_Phosphatase"/>
</dbReference>
<sequence length="189" mass="21478">MKVYLIRHGKTAGNQEARYVGSTDESILEEERTRLAGIHYPEVDAVYASPRKRCLETTELLYPNHTPVIVNDLAECDFGAFEYKNYKELSGDPDYQAWIDSGGTIGFPGGESREQFQNRTQRAFWRILLDAERKGFGHIAIVAHGGTVMALLERMAAPHKDYYEWHPGNGECYEFDPDSGRSRKLEVNS</sequence>
<evidence type="ECO:0000313" key="2">
    <source>
        <dbReference type="Proteomes" id="UP001198182"/>
    </source>
</evidence>
<dbReference type="AlphaFoldDB" id="A0AAE3JFF6"/>
<dbReference type="PANTHER" id="PTHR48100">
    <property type="entry name" value="BROAD-SPECIFICITY PHOSPHATASE YOR283W-RELATED"/>
    <property type="match status" value="1"/>
</dbReference>
<dbReference type="EMBL" id="JAJEQR010000026">
    <property type="protein sequence ID" value="MCC2231308.1"/>
    <property type="molecule type" value="Genomic_DNA"/>
</dbReference>
<dbReference type="GO" id="GO:0016791">
    <property type="term" value="F:phosphatase activity"/>
    <property type="evidence" value="ECO:0007669"/>
    <property type="project" value="TreeGrafter"/>
</dbReference>
<evidence type="ECO:0000313" key="1">
    <source>
        <dbReference type="EMBL" id="MCC2231308.1"/>
    </source>
</evidence>
<keyword evidence="2" id="KW-1185">Reference proteome</keyword>
<proteinExistence type="predicted"/>
<protein>
    <submittedName>
        <fullName evidence="1">Histidine phosphatase family protein</fullName>
    </submittedName>
</protein>
<dbReference type="Pfam" id="PF00300">
    <property type="entry name" value="His_Phos_1"/>
    <property type="match status" value="1"/>
</dbReference>
<organism evidence="1 2">
    <name type="scientific">Hominifimenecus microfluidus</name>
    <dbReference type="NCBI Taxonomy" id="2885348"/>
    <lineage>
        <taxon>Bacteria</taxon>
        <taxon>Bacillati</taxon>
        <taxon>Bacillota</taxon>
        <taxon>Clostridia</taxon>
        <taxon>Lachnospirales</taxon>
        <taxon>Lachnospiraceae</taxon>
        <taxon>Hominifimenecus</taxon>
    </lineage>
</organism>
<dbReference type="RefSeq" id="WP_308453828.1">
    <property type="nucleotide sequence ID" value="NZ_JAJEQR010000026.1"/>
</dbReference>